<dbReference type="Pfam" id="PF04919">
    <property type="entry name" value="DUF655"/>
    <property type="match status" value="1"/>
</dbReference>
<dbReference type="SUPFAM" id="SSF160975">
    <property type="entry name" value="AF1531-like"/>
    <property type="match status" value="1"/>
</dbReference>
<evidence type="ECO:0000313" key="1">
    <source>
        <dbReference type="EMBL" id="EQD29565.1"/>
    </source>
</evidence>
<sequence length="56" mass="6602">KKTMQAIVDDRRRAPFTSFEDLAQRVHLKEPERLIAARMEQELTGVDDKYRLFIAP</sequence>
<gene>
    <name evidence="1" type="ORF">B1B_18707</name>
</gene>
<dbReference type="PANTHER" id="PTHR40734:SF1">
    <property type="entry name" value="DNA-BINDING PROTEIN"/>
    <property type="match status" value="1"/>
</dbReference>
<reference evidence="1" key="2">
    <citation type="journal article" date="2014" name="ISME J.">
        <title>Microbial stratification in low pH oxic and suboxic macroscopic growths along an acid mine drainage.</title>
        <authorList>
            <person name="Mendez-Garcia C."/>
            <person name="Mesa V."/>
            <person name="Sprenger R.R."/>
            <person name="Richter M."/>
            <person name="Diez M.S."/>
            <person name="Solano J."/>
            <person name="Bargiela R."/>
            <person name="Golyshina O.V."/>
            <person name="Manteca A."/>
            <person name="Ramos J.L."/>
            <person name="Gallego J.R."/>
            <person name="Llorente I."/>
            <person name="Martins Dos Santos V.A."/>
            <person name="Jensen O.N."/>
            <person name="Pelaez A.I."/>
            <person name="Sanchez J."/>
            <person name="Ferrer M."/>
        </authorList>
    </citation>
    <scope>NUCLEOTIDE SEQUENCE</scope>
</reference>
<accession>T0ZIA1</accession>
<name>T0ZIA1_9ZZZZ</name>
<feature type="non-terminal residue" evidence="1">
    <location>
        <position position="1"/>
    </location>
</feature>
<proteinExistence type="predicted"/>
<protein>
    <submittedName>
        <fullName evidence="1">Protein containing DUF655</fullName>
    </submittedName>
</protein>
<dbReference type="AlphaFoldDB" id="T0ZIA1"/>
<dbReference type="EMBL" id="AUZY01012536">
    <property type="protein sequence ID" value="EQD29565.1"/>
    <property type="molecule type" value="Genomic_DNA"/>
</dbReference>
<dbReference type="InterPro" id="IPR007003">
    <property type="entry name" value="DUF655"/>
</dbReference>
<comment type="caution">
    <text evidence="1">The sequence shown here is derived from an EMBL/GenBank/DDBJ whole genome shotgun (WGS) entry which is preliminary data.</text>
</comment>
<dbReference type="Gene3D" id="1.10.150.280">
    <property type="entry name" value="AF1531-like domain"/>
    <property type="match status" value="1"/>
</dbReference>
<organism evidence="1">
    <name type="scientific">mine drainage metagenome</name>
    <dbReference type="NCBI Taxonomy" id="410659"/>
    <lineage>
        <taxon>unclassified sequences</taxon>
        <taxon>metagenomes</taxon>
        <taxon>ecological metagenomes</taxon>
    </lineage>
</organism>
<reference evidence="1" key="1">
    <citation type="submission" date="2013-08" db="EMBL/GenBank/DDBJ databases">
        <authorList>
            <person name="Mendez C."/>
            <person name="Richter M."/>
            <person name="Ferrer M."/>
            <person name="Sanchez J."/>
        </authorList>
    </citation>
    <scope>NUCLEOTIDE SEQUENCE</scope>
</reference>
<dbReference type="PANTHER" id="PTHR40734">
    <property type="entry name" value="TRNA-SPECIFIC ADENOSINE DEAMINASE-RELATED"/>
    <property type="match status" value="1"/>
</dbReference>